<evidence type="ECO:0000313" key="4">
    <source>
        <dbReference type="Proteomes" id="UP000756387"/>
    </source>
</evidence>
<keyword evidence="2" id="KW-0472">Membrane</keyword>
<organism evidence="3 4">
    <name type="scientific">Nocardioides malaquae</name>
    <dbReference type="NCBI Taxonomy" id="2773426"/>
    <lineage>
        <taxon>Bacteria</taxon>
        <taxon>Bacillati</taxon>
        <taxon>Actinomycetota</taxon>
        <taxon>Actinomycetes</taxon>
        <taxon>Propionibacteriales</taxon>
        <taxon>Nocardioidaceae</taxon>
        <taxon>Nocardioides</taxon>
    </lineage>
</organism>
<protein>
    <recommendedName>
        <fullName evidence="5">CcmD family protein</fullName>
    </recommendedName>
</protein>
<keyword evidence="2" id="KW-0812">Transmembrane</keyword>
<evidence type="ECO:0000256" key="2">
    <source>
        <dbReference type="SAM" id="Phobius"/>
    </source>
</evidence>
<proteinExistence type="predicted"/>
<name>A0ABR9RQU7_9ACTN</name>
<keyword evidence="4" id="KW-1185">Reference proteome</keyword>
<feature type="region of interest" description="Disordered" evidence="1">
    <location>
        <begin position="70"/>
        <end position="92"/>
    </location>
</feature>
<reference evidence="3 4" key="1">
    <citation type="submission" date="2020-10" db="EMBL/GenBank/DDBJ databases">
        <title>Nocardioides sp. isolated from sludge.</title>
        <authorList>
            <person name="Zhang X."/>
        </authorList>
    </citation>
    <scope>NUCLEOTIDE SEQUENCE [LARGE SCALE GENOMIC DNA]</scope>
    <source>
        <strain evidence="3 4">Y6</strain>
    </source>
</reference>
<gene>
    <name evidence="3" type="ORF">IEQ44_04640</name>
</gene>
<dbReference type="Proteomes" id="UP000756387">
    <property type="component" value="Unassembled WGS sequence"/>
</dbReference>
<evidence type="ECO:0000256" key="1">
    <source>
        <dbReference type="SAM" id="MobiDB-lite"/>
    </source>
</evidence>
<comment type="caution">
    <text evidence="3">The sequence shown here is derived from an EMBL/GenBank/DDBJ whole genome shotgun (WGS) entry which is preliminary data.</text>
</comment>
<evidence type="ECO:0000313" key="3">
    <source>
        <dbReference type="EMBL" id="MBE7323936.1"/>
    </source>
</evidence>
<keyword evidence="2" id="KW-1133">Transmembrane helix</keyword>
<dbReference type="RefSeq" id="WP_227486896.1">
    <property type="nucleotide sequence ID" value="NZ_JADCSA010000003.1"/>
</dbReference>
<sequence length="92" mass="9978">MLELLTPDVLSSLLVAIEDAPRPVPEDSEVKAGYIALFLWLGMAVAVALLGWSLVRQFRKVNAAREAGVYDDPAAPRGRQGRLDENGSTDEV</sequence>
<feature type="transmembrane region" description="Helical" evidence="2">
    <location>
        <begin position="32"/>
        <end position="55"/>
    </location>
</feature>
<accession>A0ABR9RQU7</accession>
<dbReference type="EMBL" id="JADCSA010000003">
    <property type="protein sequence ID" value="MBE7323936.1"/>
    <property type="molecule type" value="Genomic_DNA"/>
</dbReference>
<evidence type="ECO:0008006" key="5">
    <source>
        <dbReference type="Google" id="ProtNLM"/>
    </source>
</evidence>